<evidence type="ECO:0000313" key="1">
    <source>
        <dbReference type="EMBL" id="KAL0917239.1"/>
    </source>
</evidence>
<accession>A0ABD0UWK7</accession>
<comment type="caution">
    <text evidence="1">The sequence shown here is derived from an EMBL/GenBank/DDBJ whole genome shotgun (WGS) entry which is preliminary data.</text>
</comment>
<sequence>MVFIIDVERALVVDIEKALDKDEIKVNGAAQQLVLDKLESMELIGYKLMLARKFYSIQASIQSSKQNGLSRPGHLLGGEIRVRQNRVAAAAAAPLPTLAGAKKPSAIHPQNSKRLWPRLPNLNSSVEHRRHSVHRWPHRRLFMQAAKRNPHHSPHLFLCRFPLQPRIHQLQIPPLLVHFQCNHGIISHLANAGALDRPPFSHHRPIPPPSNDLQKHQSIAVHIRLIGDG</sequence>
<keyword evidence="2" id="KW-1185">Reference proteome</keyword>
<dbReference type="Proteomes" id="UP001552299">
    <property type="component" value="Unassembled WGS sequence"/>
</dbReference>
<reference evidence="1 2" key="1">
    <citation type="journal article" date="2024" name="Plant Biotechnol. J.">
        <title>Dendrobium thyrsiflorum genome and its molecular insights into genes involved in important horticultural traits.</title>
        <authorList>
            <person name="Chen B."/>
            <person name="Wang J.Y."/>
            <person name="Zheng P.J."/>
            <person name="Li K.L."/>
            <person name="Liang Y.M."/>
            <person name="Chen X.F."/>
            <person name="Zhang C."/>
            <person name="Zhao X."/>
            <person name="He X."/>
            <person name="Zhang G.Q."/>
            <person name="Liu Z.J."/>
            <person name="Xu Q."/>
        </authorList>
    </citation>
    <scope>NUCLEOTIDE SEQUENCE [LARGE SCALE GENOMIC DNA]</scope>
    <source>
        <strain evidence="1">GZMU011</strain>
    </source>
</reference>
<proteinExistence type="predicted"/>
<dbReference type="AlphaFoldDB" id="A0ABD0UWK7"/>
<name>A0ABD0UWK7_DENTH</name>
<gene>
    <name evidence="1" type="ORF">M5K25_012287</name>
</gene>
<evidence type="ECO:0000313" key="2">
    <source>
        <dbReference type="Proteomes" id="UP001552299"/>
    </source>
</evidence>
<protein>
    <submittedName>
        <fullName evidence="1">Uncharacterized protein</fullName>
    </submittedName>
</protein>
<dbReference type="EMBL" id="JANQDX010000010">
    <property type="protein sequence ID" value="KAL0917239.1"/>
    <property type="molecule type" value="Genomic_DNA"/>
</dbReference>
<organism evidence="1 2">
    <name type="scientific">Dendrobium thyrsiflorum</name>
    <name type="common">Pinecone-like raceme dendrobium</name>
    <name type="synonym">Orchid</name>
    <dbReference type="NCBI Taxonomy" id="117978"/>
    <lineage>
        <taxon>Eukaryota</taxon>
        <taxon>Viridiplantae</taxon>
        <taxon>Streptophyta</taxon>
        <taxon>Embryophyta</taxon>
        <taxon>Tracheophyta</taxon>
        <taxon>Spermatophyta</taxon>
        <taxon>Magnoliopsida</taxon>
        <taxon>Liliopsida</taxon>
        <taxon>Asparagales</taxon>
        <taxon>Orchidaceae</taxon>
        <taxon>Epidendroideae</taxon>
        <taxon>Malaxideae</taxon>
        <taxon>Dendrobiinae</taxon>
        <taxon>Dendrobium</taxon>
    </lineage>
</organism>